<dbReference type="RefSeq" id="WP_193902832.1">
    <property type="nucleotide sequence ID" value="NZ_CP063450.1"/>
</dbReference>
<proteinExistence type="predicted"/>
<feature type="transmembrane region" description="Helical" evidence="2">
    <location>
        <begin position="262"/>
        <end position="283"/>
    </location>
</feature>
<dbReference type="InterPro" id="IPR010419">
    <property type="entry name" value="CO_DH_gsu"/>
</dbReference>
<gene>
    <name evidence="3" type="ORF">INP59_23680</name>
</gene>
<dbReference type="SUPFAM" id="SSF55961">
    <property type="entry name" value="Bet v1-like"/>
    <property type="match status" value="1"/>
</dbReference>
<dbReference type="InterPro" id="IPR023393">
    <property type="entry name" value="START-like_dom_sf"/>
</dbReference>
<protein>
    <submittedName>
        <fullName evidence="3">SRPBCC family protein</fullName>
    </submittedName>
</protein>
<feature type="region of interest" description="Disordered" evidence="1">
    <location>
        <begin position="162"/>
        <end position="250"/>
    </location>
</feature>
<keyword evidence="4" id="KW-1185">Reference proteome</keyword>
<name>A0A7M2XLU5_9NOCA</name>
<dbReference type="Proteomes" id="UP000593818">
    <property type="component" value="Chromosome"/>
</dbReference>
<evidence type="ECO:0000256" key="1">
    <source>
        <dbReference type="SAM" id="MobiDB-lite"/>
    </source>
</evidence>
<keyword evidence="2" id="KW-0472">Membrane</keyword>
<dbReference type="EMBL" id="CP063450">
    <property type="protein sequence ID" value="QOV98758.1"/>
    <property type="molecule type" value="Genomic_DNA"/>
</dbReference>
<reference evidence="3 4" key="1">
    <citation type="submission" date="2020-10" db="EMBL/GenBank/DDBJ databases">
        <title>Whole genome sequence of oil-degrading bacteria Rhodococcus pyridinivorans strain 5Ap.</title>
        <authorList>
            <person name="Akhremchuk A.E."/>
            <person name="Valentovich L.N."/>
            <person name="Charniauskaya M.I."/>
            <person name="Bukliarevich H.A."/>
            <person name="Titok M.A."/>
        </authorList>
    </citation>
    <scope>NUCLEOTIDE SEQUENCE [LARGE SCALE GENOMIC DNA]</scope>
    <source>
        <strain evidence="3 4">5Ap</strain>
    </source>
</reference>
<feature type="compositionally biased region" description="Pro residues" evidence="1">
    <location>
        <begin position="232"/>
        <end position="248"/>
    </location>
</feature>
<evidence type="ECO:0000313" key="3">
    <source>
        <dbReference type="EMBL" id="QOV98758.1"/>
    </source>
</evidence>
<keyword evidence="2" id="KW-0812">Transmembrane</keyword>
<dbReference type="Gene3D" id="3.30.530.20">
    <property type="match status" value="1"/>
</dbReference>
<accession>A0A7M2XLU5</accession>
<dbReference type="AlphaFoldDB" id="A0A7M2XLU5"/>
<dbReference type="PANTHER" id="PTHR38588">
    <property type="entry name" value="BLL0334 PROTEIN"/>
    <property type="match status" value="1"/>
</dbReference>
<keyword evidence="2" id="KW-1133">Transmembrane helix</keyword>
<evidence type="ECO:0000313" key="4">
    <source>
        <dbReference type="Proteomes" id="UP000593818"/>
    </source>
</evidence>
<evidence type="ECO:0000256" key="2">
    <source>
        <dbReference type="SAM" id="Phobius"/>
    </source>
</evidence>
<dbReference type="Pfam" id="PF06240">
    <property type="entry name" value="COXG"/>
    <property type="match status" value="1"/>
</dbReference>
<feature type="compositionally biased region" description="Polar residues" evidence="1">
    <location>
        <begin position="171"/>
        <end position="186"/>
    </location>
</feature>
<feature type="compositionally biased region" description="Low complexity" evidence="1">
    <location>
        <begin position="220"/>
        <end position="231"/>
    </location>
</feature>
<organism evidence="3 4">
    <name type="scientific">Rhodococcus pyridinivorans</name>
    <dbReference type="NCBI Taxonomy" id="103816"/>
    <lineage>
        <taxon>Bacteria</taxon>
        <taxon>Bacillati</taxon>
        <taxon>Actinomycetota</taxon>
        <taxon>Actinomycetes</taxon>
        <taxon>Mycobacteriales</taxon>
        <taxon>Nocardiaceae</taxon>
        <taxon>Rhodococcus</taxon>
    </lineage>
</organism>
<dbReference type="CDD" id="cd07823">
    <property type="entry name" value="SRPBCC_5"/>
    <property type="match status" value="1"/>
</dbReference>
<sequence>MQLEHTLSVPAPVDEVWTALLNPEKVAPCMPGATLTGVDGDTFTGTVKVKLGPVALTFKGTGVYVEKDETARRAVIEANAKDTRGNGTVAATITVTLTGDGDRTDGIVSTDMKITGKPAQFGRGMISDVGGKILEQFADCLSKKLGPEATASSVSSSVSSSAAATEAAESQPNESVPASPPLTASGSGDEPAGGAFVGSGAGDDDSAQTRPNESVPPSPVSASPAPAMTSTPPTPSTTPSPAAPPQPEAEPLDLMQYAKGSVATRVAPVGVVVILVVVIAVILQRRSGR</sequence>
<dbReference type="PANTHER" id="PTHR38588:SF1">
    <property type="entry name" value="BLL0334 PROTEIN"/>
    <property type="match status" value="1"/>
</dbReference>